<dbReference type="SUPFAM" id="SSF50494">
    <property type="entry name" value="Trypsin-like serine proteases"/>
    <property type="match status" value="1"/>
</dbReference>
<sequence length="605" mass="65096">MRAELEAAAAAAKTAGAATQPMREALAASIAAGAHERRPAPAATAPDEEWRQWLDKDYPINGWRAEEAARYWTPARLAKAAPVRSAHGAEGTSAPGDRISAGSEQFDGYPVVGQIVATVQGDRFCSASVVSSPGKNLLVTAAHCLTGETHKALAFIPQSRAGQQPFGLFAVKPGRIWFDQRYLNLGNEKAARWDVAFLELESQGGRNVEDVVGGLRMSTDAGFDHPAVHLVGYPGDKPRPSRCTSATTKFSSPGPWPGDFLKISCDGFSPGTSGGPFINNFNGSTGDVIGVIGGFHDGGPNDNESYSSYFGADARTLYDTAVNGSAPSPPTGGLPPSWMWRQHERGIAPGNFAAGSKIDSKFSDLVVRWEDGEVSLHHAAGDARFDTEYTLAAPNDLWKNATSIAAGKFAGRTTDDLLVRWADGELTLYPGVDQSGFHGEIQLMPPNDLWKNAVSIVGGRFSVADTRRNDLIVRWVDGELTLYPDLDQTGFHGEKQLAAPNELWKNTRAITSGDFTGNDAWDLMVRWVDGEVTVCPDIDDAGFHGEHRVQPPNTLWTNAITLAAGNYDGNGHPDDLLVRWIDGEVNMYVDSGTQLGRERILVVPK</sequence>
<dbReference type="InterPro" id="IPR018114">
    <property type="entry name" value="TRYPSIN_HIS"/>
</dbReference>
<keyword evidence="1" id="KW-0732">Signal</keyword>
<dbReference type="GO" id="GO:0006508">
    <property type="term" value="P:proteolysis"/>
    <property type="evidence" value="ECO:0007669"/>
    <property type="project" value="InterPro"/>
</dbReference>
<dbReference type="GO" id="GO:0004252">
    <property type="term" value="F:serine-type endopeptidase activity"/>
    <property type="evidence" value="ECO:0007669"/>
    <property type="project" value="InterPro"/>
</dbReference>
<dbReference type="Pfam" id="PF13365">
    <property type="entry name" value="Trypsin_2"/>
    <property type="match status" value="1"/>
</dbReference>
<dbReference type="Gene3D" id="2.40.10.10">
    <property type="entry name" value="Trypsin-like serine proteases"/>
    <property type="match status" value="2"/>
</dbReference>
<organism evidence="2 3">
    <name type="scientific">Amycolatopsis dendrobii</name>
    <dbReference type="NCBI Taxonomy" id="2760662"/>
    <lineage>
        <taxon>Bacteria</taxon>
        <taxon>Bacillati</taxon>
        <taxon>Actinomycetota</taxon>
        <taxon>Actinomycetes</taxon>
        <taxon>Pseudonocardiales</taxon>
        <taxon>Pseudonocardiaceae</taxon>
        <taxon>Amycolatopsis</taxon>
    </lineage>
</organism>
<evidence type="ECO:0000313" key="2">
    <source>
        <dbReference type="EMBL" id="MBB1159838.1"/>
    </source>
</evidence>
<dbReference type="PANTHER" id="PTHR15462">
    <property type="entry name" value="SERINE PROTEASE"/>
    <property type="match status" value="1"/>
</dbReference>
<dbReference type="InterPro" id="IPR009003">
    <property type="entry name" value="Peptidase_S1_PA"/>
</dbReference>
<dbReference type="PROSITE" id="PS00134">
    <property type="entry name" value="TRYPSIN_HIS"/>
    <property type="match status" value="1"/>
</dbReference>
<evidence type="ECO:0000256" key="1">
    <source>
        <dbReference type="ARBA" id="ARBA00022729"/>
    </source>
</evidence>
<dbReference type="AlphaFoldDB" id="A0A7W3ZG79"/>
<name>A0A7W3ZG79_9PSEU</name>
<reference evidence="2 3" key="1">
    <citation type="submission" date="2020-08" db="EMBL/GenBank/DDBJ databases">
        <title>Amycolatopsis sp. nov. DR6-1 isolated from Dendrobium heterocarpum.</title>
        <authorList>
            <person name="Tedsree N."/>
            <person name="Kuncharoen N."/>
            <person name="Likhitwitayawuid K."/>
            <person name="Tanasupawat S."/>
        </authorList>
    </citation>
    <scope>NUCLEOTIDE SEQUENCE [LARGE SCALE GENOMIC DNA]</scope>
    <source>
        <strain evidence="2 3">DR6-1</strain>
    </source>
</reference>
<dbReference type="Proteomes" id="UP000526734">
    <property type="component" value="Unassembled WGS sequence"/>
</dbReference>
<accession>A0A7W3ZG79</accession>
<dbReference type="SUPFAM" id="SSF69318">
    <property type="entry name" value="Integrin alpha N-terminal domain"/>
    <property type="match status" value="1"/>
</dbReference>
<dbReference type="InterPro" id="IPR028994">
    <property type="entry name" value="Integrin_alpha_N"/>
</dbReference>
<dbReference type="InterPro" id="IPR043504">
    <property type="entry name" value="Peptidase_S1_PA_chymotrypsin"/>
</dbReference>
<evidence type="ECO:0000313" key="3">
    <source>
        <dbReference type="Proteomes" id="UP000526734"/>
    </source>
</evidence>
<protein>
    <submittedName>
        <fullName evidence="2">Trypsin-like peptidase domain-containing protein</fullName>
    </submittedName>
</protein>
<dbReference type="PANTHER" id="PTHR15462:SF8">
    <property type="entry name" value="SERINE PROTEASE"/>
    <property type="match status" value="1"/>
</dbReference>
<dbReference type="EMBL" id="JACGZW010000023">
    <property type="protein sequence ID" value="MBB1159838.1"/>
    <property type="molecule type" value="Genomic_DNA"/>
</dbReference>
<dbReference type="InterPro" id="IPR050966">
    <property type="entry name" value="Glutamyl_endopeptidase"/>
</dbReference>
<proteinExistence type="predicted"/>
<comment type="caution">
    <text evidence="2">The sequence shown here is derived from an EMBL/GenBank/DDBJ whole genome shotgun (WGS) entry which is preliminary data.</text>
</comment>
<dbReference type="RefSeq" id="WP_182896490.1">
    <property type="nucleotide sequence ID" value="NZ_JACGZW010000023.1"/>
</dbReference>
<keyword evidence="3" id="KW-1185">Reference proteome</keyword>
<gene>
    <name evidence="2" type="ORF">H4281_42405</name>
</gene>